<gene>
    <name evidence="5" type="ORF">SAMN04490197_2242</name>
    <name evidence="6" type="ORF">SAMN04490197_3099</name>
    <name evidence="7" type="ORF">SAMN04490197_3712</name>
    <name evidence="8" type="ORF">SAMN04490197_4745</name>
    <name evidence="9" type="ORF">SAMN04490197_5104</name>
</gene>
<dbReference type="GO" id="GO:0006313">
    <property type="term" value="P:DNA transposition"/>
    <property type="evidence" value="ECO:0007669"/>
    <property type="project" value="InterPro"/>
</dbReference>
<dbReference type="Pfam" id="PF01527">
    <property type="entry name" value="HTH_Tnp_1"/>
    <property type="match status" value="1"/>
</dbReference>
<dbReference type="Proteomes" id="UP000183653">
    <property type="component" value="Chromosome I"/>
</dbReference>
<dbReference type="InterPro" id="IPR002514">
    <property type="entry name" value="Transposase_8"/>
</dbReference>
<dbReference type="PANTHER" id="PTHR33795:SF1">
    <property type="entry name" value="INSERTION ELEMENT IS150 PROTEIN INSJ"/>
    <property type="match status" value="1"/>
</dbReference>
<comment type="similarity">
    <text evidence="2">Belongs to the IS150/IS1296 orfA family.</text>
</comment>
<dbReference type="InterPro" id="IPR036388">
    <property type="entry name" value="WH-like_DNA-bd_sf"/>
</dbReference>
<dbReference type="InterPro" id="IPR055247">
    <property type="entry name" value="InsJ-like_HTH"/>
</dbReference>
<dbReference type="AlphaFoldDB" id="A0A1H2HQX4"/>
<dbReference type="EMBL" id="LT629782">
    <property type="protein sequence ID" value="SDU12877.1"/>
    <property type="molecule type" value="Genomic_DNA"/>
</dbReference>
<accession>A0A1H2HQX4</accession>
<evidence type="ECO:0000313" key="9">
    <source>
        <dbReference type="EMBL" id="SDU34215.1"/>
    </source>
</evidence>
<keyword evidence="10" id="KW-1185">Reference proteome</keyword>
<evidence type="ECO:0000259" key="4">
    <source>
        <dbReference type="Pfam" id="PF13518"/>
    </source>
</evidence>
<dbReference type="GO" id="GO:0004803">
    <property type="term" value="F:transposase activity"/>
    <property type="evidence" value="ECO:0007669"/>
    <property type="project" value="InterPro"/>
</dbReference>
<sequence length="179" mass="20570">MVKYTEQAKLAAVQDYCAGSAGLRDVAHRHNVDFSSLRQWVAAYQVHGAAGVKQKKLKRYSNDFKLSALKRMREEQLSYRQTAALFDIRQFGIIGLWERRFDEGGFDALTKQPSRVGRPKKMPTTIAPVQPNSPDDESRSRDDLLAEVKQLRMENDYLKKLDALVQEKTRLAQQKKRKS</sequence>
<dbReference type="PANTHER" id="PTHR33795">
    <property type="entry name" value="INSERTION ELEMENT IS150 PROTEIN INSJ"/>
    <property type="match status" value="1"/>
</dbReference>
<evidence type="ECO:0000313" key="10">
    <source>
        <dbReference type="Proteomes" id="UP000183653"/>
    </source>
</evidence>
<evidence type="ECO:0000313" key="5">
    <source>
        <dbReference type="EMBL" id="SDU03775.1"/>
    </source>
</evidence>
<evidence type="ECO:0000313" key="8">
    <source>
        <dbReference type="EMBL" id="SDU30585.1"/>
    </source>
</evidence>
<dbReference type="EMBL" id="LT629782">
    <property type="protein sequence ID" value="SDU34215.1"/>
    <property type="molecule type" value="Genomic_DNA"/>
</dbReference>
<feature type="domain" description="Insertion element IS150 protein InsJ-like helix-turn-helix" evidence="4">
    <location>
        <begin position="64"/>
        <end position="115"/>
    </location>
</feature>
<evidence type="ECO:0000256" key="2">
    <source>
        <dbReference type="ARBA" id="ARBA00038232"/>
    </source>
</evidence>
<comment type="similarity">
    <text evidence="1">Belongs to the transposase 8 family.</text>
</comment>
<proteinExistence type="inferred from homology"/>
<name>A0A1H2HQX4_9PSED</name>
<dbReference type="Pfam" id="PF13518">
    <property type="entry name" value="HTH_28"/>
    <property type="match status" value="1"/>
</dbReference>
<dbReference type="InterPro" id="IPR052057">
    <property type="entry name" value="IS150/IS1296_orfA-like"/>
</dbReference>
<dbReference type="Gene3D" id="1.10.10.10">
    <property type="entry name" value="Winged helix-like DNA-binding domain superfamily/Winged helix DNA-binding domain"/>
    <property type="match status" value="2"/>
</dbReference>
<evidence type="ECO:0000256" key="1">
    <source>
        <dbReference type="ARBA" id="ARBA00009964"/>
    </source>
</evidence>
<feature type="region of interest" description="Disordered" evidence="3">
    <location>
        <begin position="110"/>
        <end position="144"/>
    </location>
</feature>
<dbReference type="EMBL" id="LT629782">
    <property type="protein sequence ID" value="SDU19538.1"/>
    <property type="molecule type" value="Genomic_DNA"/>
</dbReference>
<dbReference type="SUPFAM" id="SSF46689">
    <property type="entry name" value="Homeodomain-like"/>
    <property type="match status" value="1"/>
</dbReference>
<evidence type="ECO:0000313" key="7">
    <source>
        <dbReference type="EMBL" id="SDU19538.1"/>
    </source>
</evidence>
<protein>
    <submittedName>
        <fullName evidence="9">Transposase</fullName>
    </submittedName>
</protein>
<dbReference type="InterPro" id="IPR009057">
    <property type="entry name" value="Homeodomain-like_sf"/>
</dbReference>
<dbReference type="InterPro" id="IPR010921">
    <property type="entry name" value="Trp_repressor/repl_initiator"/>
</dbReference>
<reference evidence="9 10" key="1">
    <citation type="submission" date="2016-10" db="EMBL/GenBank/DDBJ databases">
        <authorList>
            <person name="Varghese N."/>
            <person name="Submissions S."/>
        </authorList>
    </citation>
    <scope>NUCLEOTIDE SEQUENCE [LARGE SCALE GENOMIC DNA]</scope>
    <source>
        <strain evidence="9 10">BS2775</strain>
    </source>
</reference>
<dbReference type="SUPFAM" id="SSF48295">
    <property type="entry name" value="TrpR-like"/>
    <property type="match status" value="1"/>
</dbReference>
<organism evidence="9 10">
    <name type="scientific">Pseudomonas orientalis</name>
    <dbReference type="NCBI Taxonomy" id="76758"/>
    <lineage>
        <taxon>Bacteria</taxon>
        <taxon>Pseudomonadati</taxon>
        <taxon>Pseudomonadota</taxon>
        <taxon>Gammaproteobacteria</taxon>
        <taxon>Pseudomonadales</taxon>
        <taxon>Pseudomonadaceae</taxon>
        <taxon>Pseudomonas</taxon>
    </lineage>
</organism>
<dbReference type="EMBL" id="LT629782">
    <property type="protein sequence ID" value="SDU03775.1"/>
    <property type="molecule type" value="Genomic_DNA"/>
</dbReference>
<dbReference type="EMBL" id="LT629782">
    <property type="protein sequence ID" value="SDU30585.1"/>
    <property type="molecule type" value="Genomic_DNA"/>
</dbReference>
<evidence type="ECO:0000256" key="3">
    <source>
        <dbReference type="SAM" id="MobiDB-lite"/>
    </source>
</evidence>
<evidence type="ECO:0000313" key="6">
    <source>
        <dbReference type="EMBL" id="SDU12877.1"/>
    </source>
</evidence>
<dbReference type="GO" id="GO:0043565">
    <property type="term" value="F:sequence-specific DNA binding"/>
    <property type="evidence" value="ECO:0007669"/>
    <property type="project" value="InterPro"/>
</dbReference>